<feature type="signal peptide" evidence="2">
    <location>
        <begin position="1"/>
        <end position="23"/>
    </location>
</feature>
<gene>
    <name evidence="3" type="ORF">MC7420_2137</name>
</gene>
<dbReference type="CDD" id="cd01846">
    <property type="entry name" value="fatty_acyltransferase_like"/>
    <property type="match status" value="1"/>
</dbReference>
<dbReference type="RefSeq" id="WP_006101407.1">
    <property type="nucleotide sequence ID" value="NZ_DS989850.1"/>
</dbReference>
<dbReference type="eggNOG" id="COG3240">
    <property type="taxonomic scope" value="Bacteria"/>
</dbReference>
<dbReference type="GO" id="GO:0016788">
    <property type="term" value="F:hydrolase activity, acting on ester bonds"/>
    <property type="evidence" value="ECO:0007669"/>
    <property type="project" value="InterPro"/>
</dbReference>
<dbReference type="PANTHER" id="PTHR45648:SF22">
    <property type="entry name" value="GDSL LIPASE_ACYLHYDROLASE FAMILY PROTEIN (AFU_ORTHOLOGUE AFUA_4G14700)"/>
    <property type="match status" value="1"/>
</dbReference>
<evidence type="ECO:0000256" key="1">
    <source>
        <dbReference type="ARBA" id="ARBA00022801"/>
    </source>
</evidence>
<proteinExistence type="predicted"/>
<organism evidence="3 4">
    <name type="scientific">Coleofasciculus chthonoplastes PCC 7420</name>
    <dbReference type="NCBI Taxonomy" id="118168"/>
    <lineage>
        <taxon>Bacteria</taxon>
        <taxon>Bacillati</taxon>
        <taxon>Cyanobacteriota</taxon>
        <taxon>Cyanophyceae</taxon>
        <taxon>Coleofasciculales</taxon>
        <taxon>Coleofasciculaceae</taxon>
        <taxon>Coleofasciculus</taxon>
    </lineage>
</organism>
<evidence type="ECO:0000313" key="4">
    <source>
        <dbReference type="Proteomes" id="UP000003835"/>
    </source>
</evidence>
<keyword evidence="1 3" id="KW-0378">Hydrolase</keyword>
<dbReference type="Gene3D" id="3.40.50.1110">
    <property type="entry name" value="SGNH hydrolase"/>
    <property type="match status" value="1"/>
</dbReference>
<dbReference type="Pfam" id="PF00657">
    <property type="entry name" value="Lipase_GDSL"/>
    <property type="match status" value="1"/>
</dbReference>
<protein>
    <submittedName>
        <fullName evidence="3">GDSL-like lipase/acylhydrolase, putative</fullName>
    </submittedName>
</protein>
<keyword evidence="2" id="KW-0732">Signal</keyword>
<evidence type="ECO:0000313" key="3">
    <source>
        <dbReference type="EMBL" id="EDX75133.1"/>
    </source>
</evidence>
<dbReference type="STRING" id="118168.MC7420_2137"/>
<dbReference type="InterPro" id="IPR036514">
    <property type="entry name" value="SGNH_hydro_sf"/>
</dbReference>
<dbReference type="InterPro" id="IPR051058">
    <property type="entry name" value="GDSL_Est/Lipase"/>
</dbReference>
<reference evidence="3 4" key="1">
    <citation type="submission" date="2008-07" db="EMBL/GenBank/DDBJ databases">
        <authorList>
            <person name="Tandeau de Marsac N."/>
            <person name="Ferriera S."/>
            <person name="Johnson J."/>
            <person name="Kravitz S."/>
            <person name="Beeson K."/>
            <person name="Sutton G."/>
            <person name="Rogers Y.-H."/>
            <person name="Friedman R."/>
            <person name="Frazier M."/>
            <person name="Venter J.C."/>
        </authorList>
    </citation>
    <scope>NUCLEOTIDE SEQUENCE [LARGE SCALE GENOMIC DNA]</scope>
    <source>
        <strain evidence="3 4">PCC 7420</strain>
    </source>
</reference>
<name>B4VS95_9CYAN</name>
<dbReference type="EMBL" id="DS989850">
    <property type="protein sequence ID" value="EDX75133.1"/>
    <property type="molecule type" value="Genomic_DNA"/>
</dbReference>
<dbReference type="HOGENOM" id="CLU_015101_3_2_3"/>
<dbReference type="AlphaFoldDB" id="B4VS95"/>
<evidence type="ECO:0000256" key="2">
    <source>
        <dbReference type="SAM" id="SignalP"/>
    </source>
</evidence>
<sequence length="393" mass="42386">MKKPIVALGFTVFSFMLPAEALAATFSKMYVFGDSLSDPGNIYNATAAVNSIPIPPGVEVPPVEPSVPPYDEDGRFSNHLVWSDYLAQDLGIDLIPSTELSVFSHGSDILSPIALINGQPQVSPFFNGATATNSVNFAFGAAQTGTQGVGEFGELIPGMLTQVEWFEDDLAVAGQQADDDALYIVWGGPNDYQLVSEPEPEETVGNLAEAVQTLYDLGARNFLVPNLPDLGKTPRALSMGDDISMSLTTLSQIHNTLLNRSLGDLSQLDDMNIVEFDAFSMLNKTIANPEVKGFTNVTNSCIESLKDDGKLDGTQAFEVCDHPDEYLFWDGIHPTTVAHEQLADEALLALESEPQSVPEPVSSAALGFLGLGWLIDKKFKKFQANCSTKEKSN</sequence>
<accession>B4VS95</accession>
<feature type="chain" id="PRO_5002827638" evidence="2">
    <location>
        <begin position="24"/>
        <end position="393"/>
    </location>
</feature>
<keyword evidence="4" id="KW-1185">Reference proteome</keyword>
<dbReference type="InterPro" id="IPR001087">
    <property type="entry name" value="GDSL"/>
</dbReference>
<dbReference type="PANTHER" id="PTHR45648">
    <property type="entry name" value="GDSL LIPASE/ACYLHYDROLASE FAMILY PROTEIN (AFU_ORTHOLOGUE AFUA_4G14700)"/>
    <property type="match status" value="1"/>
</dbReference>
<dbReference type="SUPFAM" id="SSF52266">
    <property type="entry name" value="SGNH hydrolase"/>
    <property type="match status" value="1"/>
</dbReference>
<dbReference type="Proteomes" id="UP000003835">
    <property type="component" value="Unassembled WGS sequence"/>
</dbReference>